<feature type="compositionally biased region" description="Basic and acidic residues" evidence="1">
    <location>
        <begin position="1"/>
        <end position="30"/>
    </location>
</feature>
<evidence type="ECO:0000313" key="2">
    <source>
        <dbReference type="EMBL" id="CAG8594915.1"/>
    </source>
</evidence>
<organism evidence="2 3">
    <name type="scientific">Ambispora gerdemannii</name>
    <dbReference type="NCBI Taxonomy" id="144530"/>
    <lineage>
        <taxon>Eukaryota</taxon>
        <taxon>Fungi</taxon>
        <taxon>Fungi incertae sedis</taxon>
        <taxon>Mucoromycota</taxon>
        <taxon>Glomeromycotina</taxon>
        <taxon>Glomeromycetes</taxon>
        <taxon>Archaeosporales</taxon>
        <taxon>Ambisporaceae</taxon>
        <taxon>Ambispora</taxon>
    </lineage>
</organism>
<accession>A0A9N9CB65</accession>
<dbReference type="Proteomes" id="UP000789831">
    <property type="component" value="Unassembled WGS sequence"/>
</dbReference>
<evidence type="ECO:0000313" key="3">
    <source>
        <dbReference type="Proteomes" id="UP000789831"/>
    </source>
</evidence>
<evidence type="ECO:0000256" key="1">
    <source>
        <dbReference type="SAM" id="MobiDB-lite"/>
    </source>
</evidence>
<reference evidence="2" key="1">
    <citation type="submission" date="2021-06" db="EMBL/GenBank/DDBJ databases">
        <authorList>
            <person name="Kallberg Y."/>
            <person name="Tangrot J."/>
            <person name="Rosling A."/>
        </authorList>
    </citation>
    <scope>NUCLEOTIDE SEQUENCE</scope>
    <source>
        <strain evidence="2">MT106</strain>
    </source>
</reference>
<sequence>MTKQDLQKELLEKVKEGIKPSDLKRQKNNQDEGYDSDNNNSIPTPPPPPPITGQEKETSKNPSNSSDLPSPISIKEKDKEIKKLQEEIEELKKLKSGAINKELEQALIEANQKIRELETERNNWTNTFPGKTPAEVLAELNKKQAGTDQNKKELDDLKDKLTKKPTTGISDVDKKRLLNYSNLETRLNTAIANLTKEQSKNKGLSEDNTLLRSQVGTPLENMVETKLKEVIIAEE</sequence>
<comment type="caution">
    <text evidence="2">The sequence shown here is derived from an EMBL/GenBank/DDBJ whole genome shotgun (WGS) entry which is preliminary data.</text>
</comment>
<dbReference type="EMBL" id="CAJVPL010001983">
    <property type="protein sequence ID" value="CAG8594915.1"/>
    <property type="molecule type" value="Genomic_DNA"/>
</dbReference>
<dbReference type="AlphaFoldDB" id="A0A9N9CB65"/>
<gene>
    <name evidence="2" type="ORF">AGERDE_LOCUS8798</name>
</gene>
<name>A0A9N9CB65_9GLOM</name>
<proteinExistence type="predicted"/>
<keyword evidence="3" id="KW-1185">Reference proteome</keyword>
<feature type="region of interest" description="Disordered" evidence="1">
    <location>
        <begin position="1"/>
        <end position="78"/>
    </location>
</feature>
<protein>
    <submittedName>
        <fullName evidence="2">10411_t:CDS:1</fullName>
    </submittedName>
</protein>